<name>A0A813HY89_POLGL</name>
<dbReference type="PROSITE" id="PS51257">
    <property type="entry name" value="PROKAR_LIPOPROTEIN"/>
    <property type="match status" value="1"/>
</dbReference>
<comment type="caution">
    <text evidence="2">The sequence shown here is derived from an EMBL/GenBank/DDBJ whole genome shotgun (WGS) entry which is preliminary data.</text>
</comment>
<protein>
    <submittedName>
        <fullName evidence="2">Uncharacterized protein</fullName>
    </submittedName>
</protein>
<sequence length="176" mass="18789">MLKVILWLASCGMAAVASSCTGGAINSGTIFHELETDIAEGLQLLQRRTAVLRSVEAVELGAESSDGCPGDALVGTWEMKDALGIKGITVNLTVVAAESSQVRCGLHGYLEYLDKKDEYTISVKELGGGQLQVKYMNEKAPIPFSHPGVFDGKADSLTEELGSFHQDAALKFARKQ</sequence>
<dbReference type="EMBL" id="CAJNNV010033155">
    <property type="protein sequence ID" value="CAE8642376.1"/>
    <property type="molecule type" value="Genomic_DNA"/>
</dbReference>
<gene>
    <name evidence="2" type="ORF">PGLA1383_LOCUS56878</name>
    <name evidence="3" type="ORF">PGLA2088_LOCUS39774</name>
</gene>
<dbReference type="Proteomes" id="UP000654075">
    <property type="component" value="Unassembled WGS sequence"/>
</dbReference>
<organism evidence="2 4">
    <name type="scientific">Polarella glacialis</name>
    <name type="common">Dinoflagellate</name>
    <dbReference type="NCBI Taxonomy" id="89957"/>
    <lineage>
        <taxon>Eukaryota</taxon>
        <taxon>Sar</taxon>
        <taxon>Alveolata</taxon>
        <taxon>Dinophyceae</taxon>
        <taxon>Suessiales</taxon>
        <taxon>Suessiaceae</taxon>
        <taxon>Polarella</taxon>
    </lineage>
</organism>
<evidence type="ECO:0000313" key="2">
    <source>
        <dbReference type="EMBL" id="CAE8642376.1"/>
    </source>
</evidence>
<reference evidence="2" key="1">
    <citation type="submission" date="2021-02" db="EMBL/GenBank/DDBJ databases">
        <authorList>
            <person name="Dougan E. K."/>
            <person name="Rhodes N."/>
            <person name="Thang M."/>
            <person name="Chan C."/>
        </authorList>
    </citation>
    <scope>NUCLEOTIDE SEQUENCE</scope>
</reference>
<evidence type="ECO:0000313" key="4">
    <source>
        <dbReference type="Proteomes" id="UP000654075"/>
    </source>
</evidence>
<proteinExistence type="predicted"/>
<dbReference type="AlphaFoldDB" id="A0A813HY89"/>
<dbReference type="EMBL" id="CAJNNW010033266">
    <property type="protein sequence ID" value="CAE8717921.1"/>
    <property type="molecule type" value="Genomic_DNA"/>
</dbReference>
<dbReference type="Proteomes" id="UP000626109">
    <property type="component" value="Unassembled WGS sequence"/>
</dbReference>
<feature type="chain" id="PRO_5036222100" evidence="1">
    <location>
        <begin position="18"/>
        <end position="176"/>
    </location>
</feature>
<evidence type="ECO:0000313" key="3">
    <source>
        <dbReference type="EMBL" id="CAE8717921.1"/>
    </source>
</evidence>
<keyword evidence="1" id="KW-0732">Signal</keyword>
<keyword evidence="4" id="KW-1185">Reference proteome</keyword>
<feature type="signal peptide" evidence="1">
    <location>
        <begin position="1"/>
        <end position="17"/>
    </location>
</feature>
<accession>A0A813HY89</accession>
<evidence type="ECO:0000256" key="1">
    <source>
        <dbReference type="SAM" id="SignalP"/>
    </source>
</evidence>